<feature type="non-terminal residue" evidence="2">
    <location>
        <position position="1"/>
    </location>
</feature>
<dbReference type="SUPFAM" id="SSF55729">
    <property type="entry name" value="Acyl-CoA N-acyltransferases (Nat)"/>
    <property type="match status" value="1"/>
</dbReference>
<dbReference type="PROSITE" id="PS51186">
    <property type="entry name" value="GNAT"/>
    <property type="match status" value="1"/>
</dbReference>
<evidence type="ECO:0000313" key="2">
    <source>
        <dbReference type="EMBL" id="SUZ62679.1"/>
    </source>
</evidence>
<feature type="domain" description="N-acetyltransferase" evidence="1">
    <location>
        <begin position="1"/>
        <end position="98"/>
    </location>
</feature>
<dbReference type="GO" id="GO:0016747">
    <property type="term" value="F:acyltransferase activity, transferring groups other than amino-acyl groups"/>
    <property type="evidence" value="ECO:0007669"/>
    <property type="project" value="InterPro"/>
</dbReference>
<dbReference type="EMBL" id="UINC01000887">
    <property type="protein sequence ID" value="SUZ62679.1"/>
    <property type="molecule type" value="Genomic_DNA"/>
</dbReference>
<dbReference type="AlphaFoldDB" id="A0A381P8V3"/>
<dbReference type="InterPro" id="IPR016181">
    <property type="entry name" value="Acyl_CoA_acyltransferase"/>
</dbReference>
<accession>A0A381P8V3</accession>
<dbReference type="Gene3D" id="3.40.630.30">
    <property type="match status" value="1"/>
</dbReference>
<protein>
    <recommendedName>
        <fullName evidence="1">N-acetyltransferase domain-containing protein</fullName>
    </recommendedName>
</protein>
<organism evidence="2">
    <name type="scientific">marine metagenome</name>
    <dbReference type="NCBI Taxonomy" id="408172"/>
    <lineage>
        <taxon>unclassified sequences</taxon>
        <taxon>metagenomes</taxon>
        <taxon>ecological metagenomes</taxon>
    </lineage>
</organism>
<dbReference type="CDD" id="cd04301">
    <property type="entry name" value="NAT_SF"/>
    <property type="match status" value="1"/>
</dbReference>
<name>A0A381P8V3_9ZZZZ</name>
<gene>
    <name evidence="2" type="ORF">METZ01_LOCUS15533</name>
</gene>
<dbReference type="InterPro" id="IPR000182">
    <property type="entry name" value="GNAT_dom"/>
</dbReference>
<evidence type="ECO:0000259" key="1">
    <source>
        <dbReference type="PROSITE" id="PS51186"/>
    </source>
</evidence>
<reference evidence="2" key="1">
    <citation type="submission" date="2018-05" db="EMBL/GenBank/DDBJ databases">
        <authorList>
            <person name="Lanie J.A."/>
            <person name="Ng W.-L."/>
            <person name="Kazmierczak K.M."/>
            <person name="Andrzejewski T.M."/>
            <person name="Davidsen T.M."/>
            <person name="Wayne K.J."/>
            <person name="Tettelin H."/>
            <person name="Glass J.I."/>
            <person name="Rusch D."/>
            <person name="Podicherti R."/>
            <person name="Tsui H.-C.T."/>
            <person name="Winkler M.E."/>
        </authorList>
    </citation>
    <scope>NUCLEOTIDE SEQUENCE</scope>
</reference>
<proteinExistence type="predicted"/>
<sequence length="98" mass="11703">VDEKPVGFKVGYDRFKDGSFYSWMGGVLPKYRRQKVADTLADKQENWTKERGYTSIRLKTRKKHQAMLEFCIQRGFVIIEEMPKIPESESWIWLEKQL</sequence>
<dbReference type="Pfam" id="PF00583">
    <property type="entry name" value="Acetyltransf_1"/>
    <property type="match status" value="1"/>
</dbReference>